<protein>
    <submittedName>
        <fullName evidence="1">Uncharacterized protein</fullName>
    </submittedName>
</protein>
<dbReference type="EMBL" id="CAGS01000456">
    <property type="protein sequence ID" value="CCF85519.1"/>
    <property type="molecule type" value="Genomic_DNA"/>
</dbReference>
<evidence type="ECO:0000313" key="2">
    <source>
        <dbReference type="Proteomes" id="UP000004221"/>
    </source>
</evidence>
<dbReference type="Proteomes" id="UP000004221">
    <property type="component" value="Unassembled WGS sequence"/>
</dbReference>
<gene>
    <name evidence="1" type="ORF">NITHO_5090001</name>
</gene>
<keyword evidence="2" id="KW-1185">Reference proteome</keyword>
<dbReference type="AlphaFoldDB" id="I4ELF7"/>
<sequence length="28" mass="3053">MTVLFDTVGYKTLAIQVVTGTGLLELLR</sequence>
<reference evidence="1 2" key="1">
    <citation type="journal article" date="2012" name="ISME J.">
        <title>Nitrification expanded: discovery, physiology and genomics of a nitrite-oxidizing bacterium from the phylum Chloroflexi.</title>
        <authorList>
            <person name="Sorokin D.Y."/>
            <person name="Lucker S."/>
            <person name="Vejmelkova D."/>
            <person name="Kostrikina N.A."/>
            <person name="Kleerebezem R."/>
            <person name="Rijpstra W.I."/>
            <person name="Damste J.S."/>
            <person name="Le Paslier D."/>
            <person name="Muyzer G."/>
            <person name="Wagner M."/>
            <person name="van Loosdrecht M.C."/>
            <person name="Daims H."/>
        </authorList>
    </citation>
    <scope>NUCLEOTIDE SEQUENCE [LARGE SCALE GENOMIC DNA]</scope>
    <source>
        <strain evidence="2">none</strain>
    </source>
</reference>
<evidence type="ECO:0000313" key="1">
    <source>
        <dbReference type="EMBL" id="CCF85519.1"/>
    </source>
</evidence>
<accession>I4ELF7</accession>
<proteinExistence type="predicted"/>
<comment type="caution">
    <text evidence="1">The sequence shown here is derived from an EMBL/GenBank/DDBJ whole genome shotgun (WGS) entry which is preliminary data.</text>
</comment>
<name>I4ELF7_9BACT</name>
<organism evidence="1 2">
    <name type="scientific">Nitrolancea hollandica Lb</name>
    <dbReference type="NCBI Taxonomy" id="1129897"/>
    <lineage>
        <taxon>Bacteria</taxon>
        <taxon>Pseudomonadati</taxon>
        <taxon>Thermomicrobiota</taxon>
        <taxon>Thermomicrobia</taxon>
        <taxon>Sphaerobacterales</taxon>
        <taxon>Sphaerobacterineae</taxon>
        <taxon>Sphaerobacteraceae</taxon>
        <taxon>Nitrolancea</taxon>
    </lineage>
</organism>